<dbReference type="OrthoDB" id="7193029at2"/>
<gene>
    <name evidence="2" type="ordered locus">Caul_1374</name>
</gene>
<dbReference type="HOGENOM" id="CLU_2631695_0_0_5"/>
<accession>B0SZL4</accession>
<name>B0SZL4_CAUSK</name>
<protein>
    <submittedName>
        <fullName evidence="2">Uncharacterized protein</fullName>
    </submittedName>
</protein>
<evidence type="ECO:0000256" key="1">
    <source>
        <dbReference type="SAM" id="Phobius"/>
    </source>
</evidence>
<sequence>MAATLGARAFEPRVTQARKRVRVAESRLRWAVAVMALLNAVVWGGMIAAARGLIDVHQLVDQVWAQGAAWIAAIPLP</sequence>
<proteinExistence type="predicted"/>
<keyword evidence="1" id="KW-0472">Membrane</keyword>
<dbReference type="KEGG" id="cak:Caul_1374"/>
<dbReference type="STRING" id="366602.Caul_1374"/>
<dbReference type="AlphaFoldDB" id="B0SZL4"/>
<feature type="transmembrane region" description="Helical" evidence="1">
    <location>
        <begin position="28"/>
        <end position="54"/>
    </location>
</feature>
<reference evidence="2" key="1">
    <citation type="submission" date="2008-01" db="EMBL/GenBank/DDBJ databases">
        <title>Complete sequence of chromosome of Caulobacter sp. K31.</title>
        <authorList>
            <consortium name="US DOE Joint Genome Institute"/>
            <person name="Copeland A."/>
            <person name="Lucas S."/>
            <person name="Lapidus A."/>
            <person name="Barry K."/>
            <person name="Glavina del Rio T."/>
            <person name="Dalin E."/>
            <person name="Tice H."/>
            <person name="Pitluck S."/>
            <person name="Bruce D."/>
            <person name="Goodwin L."/>
            <person name="Thompson L.S."/>
            <person name="Brettin T."/>
            <person name="Detter J.C."/>
            <person name="Han C."/>
            <person name="Schmutz J."/>
            <person name="Larimer F."/>
            <person name="Land M."/>
            <person name="Hauser L."/>
            <person name="Kyrpides N."/>
            <person name="Kim E."/>
            <person name="Stephens C."/>
            <person name="Richardson P."/>
        </authorList>
    </citation>
    <scope>NUCLEOTIDE SEQUENCE [LARGE SCALE GENOMIC DNA]</scope>
    <source>
        <strain evidence="2">K31</strain>
    </source>
</reference>
<keyword evidence="1" id="KW-1133">Transmembrane helix</keyword>
<organism evidence="2">
    <name type="scientific">Caulobacter sp. (strain K31)</name>
    <dbReference type="NCBI Taxonomy" id="366602"/>
    <lineage>
        <taxon>Bacteria</taxon>
        <taxon>Pseudomonadati</taxon>
        <taxon>Pseudomonadota</taxon>
        <taxon>Alphaproteobacteria</taxon>
        <taxon>Caulobacterales</taxon>
        <taxon>Caulobacteraceae</taxon>
        <taxon>Caulobacter</taxon>
    </lineage>
</organism>
<keyword evidence="1" id="KW-0812">Transmembrane</keyword>
<dbReference type="EMBL" id="CP000927">
    <property type="protein sequence ID" value="ABZ70504.1"/>
    <property type="molecule type" value="Genomic_DNA"/>
</dbReference>
<evidence type="ECO:0000313" key="2">
    <source>
        <dbReference type="EMBL" id="ABZ70504.1"/>
    </source>
</evidence>